<accession>A0A2J7ZRF1</accession>
<organism evidence="2 3">
    <name type="scientific">Tetrabaena socialis</name>
    <dbReference type="NCBI Taxonomy" id="47790"/>
    <lineage>
        <taxon>Eukaryota</taxon>
        <taxon>Viridiplantae</taxon>
        <taxon>Chlorophyta</taxon>
        <taxon>core chlorophytes</taxon>
        <taxon>Chlorophyceae</taxon>
        <taxon>CS clade</taxon>
        <taxon>Chlamydomonadales</taxon>
        <taxon>Tetrabaenaceae</taxon>
        <taxon>Tetrabaena</taxon>
    </lineage>
</organism>
<evidence type="ECO:0000313" key="2">
    <source>
        <dbReference type="EMBL" id="PNH02847.1"/>
    </source>
</evidence>
<name>A0A2J7ZRF1_9CHLO</name>
<comment type="caution">
    <text evidence="2">The sequence shown here is derived from an EMBL/GenBank/DDBJ whole genome shotgun (WGS) entry which is preliminary data.</text>
</comment>
<dbReference type="Proteomes" id="UP000236333">
    <property type="component" value="Unassembled WGS sequence"/>
</dbReference>
<dbReference type="AlphaFoldDB" id="A0A2J7ZRF1"/>
<evidence type="ECO:0000256" key="1">
    <source>
        <dbReference type="SAM" id="MobiDB-lite"/>
    </source>
</evidence>
<reference evidence="2 3" key="1">
    <citation type="journal article" date="2017" name="Mol. Biol. Evol.">
        <title>The 4-celled Tetrabaena socialis nuclear genome reveals the essential components for genetic control of cell number at the origin of multicellularity in the volvocine lineage.</title>
        <authorList>
            <person name="Featherston J."/>
            <person name="Arakaki Y."/>
            <person name="Hanschen E.R."/>
            <person name="Ferris P.J."/>
            <person name="Michod R.E."/>
            <person name="Olson B.J.S.C."/>
            <person name="Nozaki H."/>
            <person name="Durand P.M."/>
        </authorList>
    </citation>
    <scope>NUCLEOTIDE SEQUENCE [LARGE SCALE GENOMIC DNA]</scope>
    <source>
        <strain evidence="2 3">NIES-571</strain>
    </source>
</reference>
<sequence length="91" mass="9797">MRTNTEETADPACPAPPVRGRIKRIARAPLYATHAQQLGLLSSKSKQPPKTTDAPPATRYPLATPDQNTSGLRGPLAKPELVAFCRCSESE</sequence>
<feature type="region of interest" description="Disordered" evidence="1">
    <location>
        <begin position="38"/>
        <end position="75"/>
    </location>
</feature>
<keyword evidence="3" id="KW-1185">Reference proteome</keyword>
<proteinExistence type="predicted"/>
<gene>
    <name evidence="2" type="ORF">TSOC_011129</name>
</gene>
<feature type="compositionally biased region" description="Polar residues" evidence="1">
    <location>
        <begin position="38"/>
        <end position="50"/>
    </location>
</feature>
<protein>
    <submittedName>
        <fullName evidence="2">Uncharacterized protein</fullName>
    </submittedName>
</protein>
<dbReference type="EMBL" id="PGGS01000587">
    <property type="protein sequence ID" value="PNH02847.1"/>
    <property type="molecule type" value="Genomic_DNA"/>
</dbReference>
<evidence type="ECO:0000313" key="3">
    <source>
        <dbReference type="Proteomes" id="UP000236333"/>
    </source>
</evidence>